<feature type="region of interest" description="Disordered" evidence="4">
    <location>
        <begin position="202"/>
        <end position="224"/>
    </location>
</feature>
<keyword evidence="3" id="KW-0804">Transcription</keyword>
<dbReference type="EMBL" id="JAHBAY010000001">
    <property type="protein sequence ID" value="MBT0768100.1"/>
    <property type="molecule type" value="Genomic_DNA"/>
</dbReference>
<dbReference type="PANTHER" id="PTHR43537">
    <property type="entry name" value="TRANSCRIPTIONAL REGULATOR, GNTR FAMILY"/>
    <property type="match status" value="1"/>
</dbReference>
<evidence type="ECO:0000256" key="3">
    <source>
        <dbReference type="ARBA" id="ARBA00023163"/>
    </source>
</evidence>
<evidence type="ECO:0000313" key="6">
    <source>
        <dbReference type="EMBL" id="MBT0768100.1"/>
    </source>
</evidence>
<dbReference type="InterPro" id="IPR011711">
    <property type="entry name" value="GntR_C"/>
</dbReference>
<feature type="compositionally biased region" description="Low complexity" evidence="4">
    <location>
        <begin position="215"/>
        <end position="224"/>
    </location>
</feature>
<dbReference type="SUPFAM" id="SSF48008">
    <property type="entry name" value="GntR ligand-binding domain-like"/>
    <property type="match status" value="1"/>
</dbReference>
<proteinExistence type="predicted"/>
<organism evidence="6 7">
    <name type="scientific">Kineosporia corallincola</name>
    <dbReference type="NCBI Taxonomy" id="2835133"/>
    <lineage>
        <taxon>Bacteria</taxon>
        <taxon>Bacillati</taxon>
        <taxon>Actinomycetota</taxon>
        <taxon>Actinomycetes</taxon>
        <taxon>Kineosporiales</taxon>
        <taxon>Kineosporiaceae</taxon>
        <taxon>Kineosporia</taxon>
    </lineage>
</organism>
<name>A0ABS5TAL3_9ACTN</name>
<dbReference type="Pfam" id="PF07729">
    <property type="entry name" value="FCD"/>
    <property type="match status" value="1"/>
</dbReference>
<dbReference type="SUPFAM" id="SSF46785">
    <property type="entry name" value="Winged helix' DNA-binding domain"/>
    <property type="match status" value="1"/>
</dbReference>
<dbReference type="InterPro" id="IPR036388">
    <property type="entry name" value="WH-like_DNA-bd_sf"/>
</dbReference>
<dbReference type="Proteomes" id="UP001197247">
    <property type="component" value="Unassembled WGS sequence"/>
</dbReference>
<dbReference type="PANTHER" id="PTHR43537:SF49">
    <property type="entry name" value="TRANSCRIPTIONAL REGULATORY PROTEIN"/>
    <property type="match status" value="1"/>
</dbReference>
<dbReference type="Pfam" id="PF00392">
    <property type="entry name" value="GntR"/>
    <property type="match status" value="1"/>
</dbReference>
<gene>
    <name evidence="6" type="ORF">KIH74_04150</name>
</gene>
<dbReference type="CDD" id="cd07377">
    <property type="entry name" value="WHTH_GntR"/>
    <property type="match status" value="1"/>
</dbReference>
<evidence type="ECO:0000256" key="4">
    <source>
        <dbReference type="SAM" id="MobiDB-lite"/>
    </source>
</evidence>
<dbReference type="SMART" id="SM00895">
    <property type="entry name" value="FCD"/>
    <property type="match status" value="1"/>
</dbReference>
<keyword evidence="7" id="KW-1185">Reference proteome</keyword>
<protein>
    <submittedName>
        <fullName evidence="6">GntR family transcriptional regulator</fullName>
    </submittedName>
</protein>
<accession>A0ABS5TAL3</accession>
<keyword evidence="1" id="KW-0805">Transcription regulation</keyword>
<comment type="caution">
    <text evidence="6">The sequence shown here is derived from an EMBL/GenBank/DDBJ whole genome shotgun (WGS) entry which is preliminary data.</text>
</comment>
<dbReference type="Gene3D" id="1.20.120.530">
    <property type="entry name" value="GntR ligand-binding domain-like"/>
    <property type="match status" value="1"/>
</dbReference>
<evidence type="ECO:0000313" key="7">
    <source>
        <dbReference type="Proteomes" id="UP001197247"/>
    </source>
</evidence>
<dbReference type="InterPro" id="IPR008920">
    <property type="entry name" value="TF_FadR/GntR_C"/>
</dbReference>
<evidence type="ECO:0000259" key="5">
    <source>
        <dbReference type="PROSITE" id="PS50949"/>
    </source>
</evidence>
<sequence length="224" mass="24890">MTTIGARHRSLRDETVDELRRLILSGELEPGTHLTELAISERLGVSRLPVREAFRRLEAEGLLEALPRRGVRVVQLDGDELETVREIRVALELMAVRRTVERGDTEVLADLHRMLGAGNEQITDSARLDELNDEFHELLSRGSGSRFLADTLRAVRNQAHHLVGGKSAAVGHSWEEHARIIEAVLARDAEFATLLMRRHLTARHENQGGTRGETAPSPASEPSS</sequence>
<dbReference type="RefSeq" id="WP_214154355.1">
    <property type="nucleotide sequence ID" value="NZ_JAHBAY010000001.1"/>
</dbReference>
<dbReference type="PROSITE" id="PS50949">
    <property type="entry name" value="HTH_GNTR"/>
    <property type="match status" value="1"/>
</dbReference>
<dbReference type="Gene3D" id="1.10.10.10">
    <property type="entry name" value="Winged helix-like DNA-binding domain superfamily/Winged helix DNA-binding domain"/>
    <property type="match status" value="1"/>
</dbReference>
<dbReference type="InterPro" id="IPR000524">
    <property type="entry name" value="Tscrpt_reg_HTH_GntR"/>
</dbReference>
<reference evidence="6 7" key="1">
    <citation type="submission" date="2021-05" db="EMBL/GenBank/DDBJ databases">
        <title>Kineosporia and Streptomyces sp. nov. two new marine actinobacteria isolated from Coral.</title>
        <authorList>
            <person name="Buangrab K."/>
            <person name="Sutthacheep M."/>
            <person name="Yeemin T."/>
            <person name="Harunari E."/>
            <person name="Igarashi Y."/>
            <person name="Kanchanasin P."/>
            <person name="Tanasupawat S."/>
            <person name="Phongsopitanun W."/>
        </authorList>
    </citation>
    <scope>NUCLEOTIDE SEQUENCE [LARGE SCALE GENOMIC DNA]</scope>
    <source>
        <strain evidence="6 7">J2-2</strain>
    </source>
</reference>
<dbReference type="PRINTS" id="PR00035">
    <property type="entry name" value="HTHGNTR"/>
</dbReference>
<feature type="domain" description="HTH gntR-type" evidence="5">
    <location>
        <begin position="9"/>
        <end position="76"/>
    </location>
</feature>
<evidence type="ECO:0000256" key="2">
    <source>
        <dbReference type="ARBA" id="ARBA00023125"/>
    </source>
</evidence>
<dbReference type="SMART" id="SM00345">
    <property type="entry name" value="HTH_GNTR"/>
    <property type="match status" value="1"/>
</dbReference>
<evidence type="ECO:0000256" key="1">
    <source>
        <dbReference type="ARBA" id="ARBA00023015"/>
    </source>
</evidence>
<keyword evidence="2" id="KW-0238">DNA-binding</keyword>
<dbReference type="InterPro" id="IPR036390">
    <property type="entry name" value="WH_DNA-bd_sf"/>
</dbReference>